<dbReference type="GO" id="GO:0017168">
    <property type="term" value="F:5-oxoprolinase (ATP-hydrolyzing) activity"/>
    <property type="evidence" value="ECO:0007669"/>
    <property type="project" value="TreeGrafter"/>
</dbReference>
<dbReference type="Pfam" id="PF01968">
    <property type="entry name" value="Hydantoinase_A"/>
    <property type="match status" value="1"/>
</dbReference>
<feature type="domain" description="Hydantoinase/oxoprolinase N-terminal" evidence="4">
    <location>
        <begin position="13"/>
        <end position="192"/>
    </location>
</feature>
<organism evidence="6 7">
    <name type="scientific">Oxynema aestuarii AP17</name>
    <dbReference type="NCBI Taxonomy" id="2064643"/>
    <lineage>
        <taxon>Bacteria</taxon>
        <taxon>Bacillati</taxon>
        <taxon>Cyanobacteriota</taxon>
        <taxon>Cyanophyceae</taxon>
        <taxon>Oscillatoriophycideae</taxon>
        <taxon>Oscillatoriales</taxon>
        <taxon>Oscillatoriaceae</taxon>
        <taxon>Oxynema</taxon>
        <taxon>Oxynema aestuarii</taxon>
    </lineage>
</organism>
<evidence type="ECO:0000259" key="5">
    <source>
        <dbReference type="Pfam" id="PF19278"/>
    </source>
</evidence>
<keyword evidence="7" id="KW-1185">Reference proteome</keyword>
<evidence type="ECO:0000313" key="7">
    <source>
        <dbReference type="Proteomes" id="UP000500857"/>
    </source>
</evidence>
<gene>
    <name evidence="6" type="ORF">HCG48_13320</name>
</gene>
<proteinExistence type="inferred from homology"/>
<reference evidence="6 7" key="1">
    <citation type="submission" date="2020-04" db="EMBL/GenBank/DDBJ databases">
        <authorList>
            <person name="Basu S."/>
            <person name="Maruthanayagam V."/>
            <person name="Chakraborty S."/>
            <person name="Pramanik A."/>
            <person name="Mukherjee J."/>
            <person name="Brink B."/>
        </authorList>
    </citation>
    <scope>NUCLEOTIDE SEQUENCE [LARGE SCALE GENOMIC DNA]</scope>
    <source>
        <strain evidence="6 7">AP17</strain>
    </source>
</reference>
<dbReference type="PANTHER" id="PTHR11365:SF23">
    <property type="entry name" value="HYPOTHETICAL 5-OXOPROLINASE (EUROFUNG)-RELATED"/>
    <property type="match status" value="1"/>
</dbReference>
<dbReference type="GO" id="GO:0005829">
    <property type="term" value="C:cytosol"/>
    <property type="evidence" value="ECO:0007669"/>
    <property type="project" value="TreeGrafter"/>
</dbReference>
<feature type="domain" description="Hydantoinase A/oxoprolinase" evidence="2">
    <location>
        <begin position="211"/>
        <end position="503"/>
    </location>
</feature>
<dbReference type="Pfam" id="PF19278">
    <property type="entry name" value="Hydant_A_C"/>
    <property type="match status" value="1"/>
</dbReference>
<dbReference type="Proteomes" id="UP000500857">
    <property type="component" value="Chromosome"/>
</dbReference>
<sequence>MTSTLPQEKRWEFWIDRGGTFTDIVARRPDGETVVCKLLSENPDRYSDAPVAGIRQLLGIADSEAIPTEAIAAIKMGTTVATNALLERKGDRTVFVVTRGFRDVLRIGYQNRPDIFAREIVLPEMLYERVVEVEERYSAGGEELQPVNEAPLVAALQDAYESGIRACAIALMHGYRYPQHERQIAAIAREIGFTQISVSHEVSPLMKLVSRGDTTVVDAYLSPILRRYIDRVATQLDPGGRIENRLMFMQSNGGLTDARQFQGKDSILSGPAGGIVGAVQTSKMAGFEQIVTFDMGGTSTDVAHYNGEYEREFETEIAGVRLRTPMMSIHTVAAGGGSILIFDGSRYRVGPESAGANPGPACYRNGGPLTVTDANVMLGKIQPDFFPHVFGPDGNLPLDVEVVRHKFADMAREIHEQTGDDRTPEQVAEGFLAIAVENMANAIKKISLQRGYDLSNYTLCCFGGAGGQHACKIAETLGVDRIFIHPFAGVLSAYGMGLADVRAIAQQAIEAPLTAEGMAQLYDVVRKLEEKAKSEIDSGDRAIAVQCKVRLKYRGTDSTLTVDFADDPAVMKGEFETAHQQRYGFVQSDKPLVVEAIAVEAIDRMAIPEEKAIDRRSSEVPEPKARVRMYVGDRYCNTPVFDRADLQPGDRLFGPAIVIEETGTNIIDRGWEAYTSDRNHLILNRLKVDDPAIAQSTEINHAQPDPVRLEIFNNLFRAIAEQMGIALQNTSSSVNIKERLDFSCALFDAEGELVANAPHIPVHLGSMSESVRALIQARGDRLKPGEVYISNNPYNGGTHLPDITTITPVFEGHEILFYVASRGHHADIGGITPGSMPPSSKTVEEEGILFDNFQLVKAGKFQETELLQKLNFGAYPARNCTQNIADLQAQIAANERGVQELRKTIDQFGLETVRAYMKHVQNNAEESVRRVIQVLKDGNFCYQMDGGGQIQVKITIDRDRRSATIDFSGTSNQLNSNFNAPEAVCKAAVLYVFRTLVDDNIPLNAGCLKPLQVIIPEGCLLNPRYPAAVVAGNVETSQAIVDALYGALGVMAGSQGTMNNFTFGSDRYQYYETICGGSGAGPGYHGTDAVHTHMTNSRLTDPEVLEWRFPVLLEQFAIRPDSGGNGQYRGGNGAIRRLRFLEPMTAAILSSHRAIAPFGLQGGGDGALGKNSVERTDGTVEVLGSTDVAQMNPGDVFIIETPGGGGFGAIAPPSV</sequence>
<feature type="domain" description="Acetophenone carboxylase-like C-terminal" evidence="5">
    <location>
        <begin position="525"/>
        <end position="678"/>
    </location>
</feature>
<evidence type="ECO:0000256" key="1">
    <source>
        <dbReference type="ARBA" id="ARBA00010403"/>
    </source>
</evidence>
<evidence type="ECO:0000259" key="2">
    <source>
        <dbReference type="Pfam" id="PF01968"/>
    </source>
</evidence>
<dbReference type="InterPro" id="IPR045079">
    <property type="entry name" value="Oxoprolinase-like"/>
</dbReference>
<dbReference type="PANTHER" id="PTHR11365">
    <property type="entry name" value="5-OXOPROLINASE RELATED"/>
    <property type="match status" value="1"/>
</dbReference>
<comment type="similarity">
    <text evidence="1">Belongs to the oxoprolinase family.</text>
</comment>
<dbReference type="InterPro" id="IPR008040">
    <property type="entry name" value="Hydant_A_N"/>
</dbReference>
<evidence type="ECO:0000259" key="3">
    <source>
        <dbReference type="Pfam" id="PF02538"/>
    </source>
</evidence>
<dbReference type="EMBL" id="CP051167">
    <property type="protein sequence ID" value="QIZ71440.1"/>
    <property type="molecule type" value="Genomic_DNA"/>
</dbReference>
<accession>A0A6H1TZU7</accession>
<evidence type="ECO:0000313" key="6">
    <source>
        <dbReference type="EMBL" id="QIZ71440.1"/>
    </source>
</evidence>
<dbReference type="RefSeq" id="WP_168569592.1">
    <property type="nucleotide sequence ID" value="NZ_CP051167.1"/>
</dbReference>
<feature type="domain" description="Hydantoinase B/oxoprolinase" evidence="3">
    <location>
        <begin position="705"/>
        <end position="1209"/>
    </location>
</feature>
<dbReference type="Pfam" id="PF02538">
    <property type="entry name" value="Hydantoinase_B"/>
    <property type="match status" value="1"/>
</dbReference>
<name>A0A6H1TZU7_9CYAN</name>
<dbReference type="InterPro" id="IPR002821">
    <property type="entry name" value="Hydantoinase_A"/>
</dbReference>
<dbReference type="GO" id="GO:0006749">
    <property type="term" value="P:glutathione metabolic process"/>
    <property type="evidence" value="ECO:0007669"/>
    <property type="project" value="TreeGrafter"/>
</dbReference>
<evidence type="ECO:0000259" key="4">
    <source>
        <dbReference type="Pfam" id="PF05378"/>
    </source>
</evidence>
<dbReference type="Pfam" id="PF05378">
    <property type="entry name" value="Hydant_A_N"/>
    <property type="match status" value="1"/>
</dbReference>
<protein>
    <submittedName>
        <fullName evidence="6">5-oxoprolinase</fullName>
    </submittedName>
</protein>
<dbReference type="AlphaFoldDB" id="A0A6H1TZU7"/>
<dbReference type="InterPro" id="IPR003692">
    <property type="entry name" value="Hydantoinase_B"/>
</dbReference>
<dbReference type="KEGG" id="oxy:HCG48_13320"/>
<dbReference type="InterPro" id="IPR049517">
    <property type="entry name" value="ACX-like_C"/>
</dbReference>